<dbReference type="InterPro" id="IPR035595">
    <property type="entry name" value="UDP_glycos_trans_CS"/>
</dbReference>
<dbReference type="GO" id="GO:0009813">
    <property type="term" value="P:flavonoid biosynthetic process"/>
    <property type="evidence" value="ECO:0007669"/>
    <property type="project" value="UniProtKB-KW"/>
</dbReference>
<sequence>MEDCRHILVVTFPGQGHINPSLQFAKRVVKMGVKVTFLTALCTLNRMPKTAVFPQGLSFSGFSNAFVDGWTAGYISETFMAEMKKCGSEAVAKHITSSAEKGQPVIHVVYTILVPWVGQVANALHVPSTSLWIQPATLLDIYYYYFHGYGDIIGSKINDPSWSIDLPGLPRLAGRDLPSFLSSSNPYDFALPLFKQHFDARDEETKLRILVNSFDALEPEALRAIEKLDLVAVGPFIPSAFLDGKDSSDTSFGGDLFKKSEDYVEWLNANPKASVVYVAFGSYSELSKQQMEEIARGLLETRRPFLWVVREEEKPSWREEAEQQGMIVPWCSQVEVLSHPSLGCFVSHCGWNSSLESLVCGVPVVGIPQWTDQVTNAKLIEDVWKAGVRTTRNEQGLVESGEIKKCIETVMEGEEMRRNAKKWKDLAKEAAKEGGSSDKNLKVFLNEILAD</sequence>
<evidence type="ECO:0000256" key="4">
    <source>
        <dbReference type="ARBA" id="ARBA00023241"/>
    </source>
</evidence>
<evidence type="ECO:0000256" key="1">
    <source>
        <dbReference type="ARBA" id="ARBA00009995"/>
    </source>
</evidence>
<evidence type="ECO:0000256" key="5">
    <source>
        <dbReference type="RuleBase" id="RU003718"/>
    </source>
</evidence>
<dbReference type="InterPro" id="IPR002213">
    <property type="entry name" value="UDP_glucos_trans"/>
</dbReference>
<dbReference type="FunFam" id="3.40.50.2000:FF:000019">
    <property type="entry name" value="Glycosyltransferase"/>
    <property type="match status" value="1"/>
</dbReference>
<dbReference type="EMBL" id="NKQK01000002">
    <property type="protein sequence ID" value="PSS34574.1"/>
    <property type="molecule type" value="Genomic_DNA"/>
</dbReference>
<dbReference type="GO" id="GO:0080044">
    <property type="term" value="F:quercetin 7-O-glucosyltransferase activity"/>
    <property type="evidence" value="ECO:0007669"/>
    <property type="project" value="TreeGrafter"/>
</dbReference>
<dbReference type="Gene3D" id="3.40.50.2000">
    <property type="entry name" value="Glycogen Phosphorylase B"/>
    <property type="match status" value="2"/>
</dbReference>
<reference evidence="8" key="2">
    <citation type="journal article" date="2018" name="BMC Genomics">
        <title>A manually annotated Actinidia chinensis var. chinensis (kiwifruit) genome highlights the challenges associated with draft genomes and gene prediction in plants.</title>
        <authorList>
            <person name="Pilkington S.M."/>
            <person name="Crowhurst R."/>
            <person name="Hilario E."/>
            <person name="Nardozza S."/>
            <person name="Fraser L."/>
            <person name="Peng Y."/>
            <person name="Gunaseelan K."/>
            <person name="Simpson R."/>
            <person name="Tahir J."/>
            <person name="Deroles S.C."/>
            <person name="Templeton K."/>
            <person name="Luo Z."/>
            <person name="Davy M."/>
            <person name="Cheng C."/>
            <person name="McNeilage M."/>
            <person name="Scaglione D."/>
            <person name="Liu Y."/>
            <person name="Zhang Q."/>
            <person name="Datson P."/>
            <person name="De Silva N."/>
            <person name="Gardiner S.E."/>
            <person name="Bassett H."/>
            <person name="Chagne D."/>
            <person name="McCallum J."/>
            <person name="Dzierzon H."/>
            <person name="Deng C."/>
            <person name="Wang Y.Y."/>
            <person name="Barron L."/>
            <person name="Manako K."/>
            <person name="Bowen J."/>
            <person name="Foster T.M."/>
            <person name="Erridge Z.A."/>
            <person name="Tiffin H."/>
            <person name="Waite C.N."/>
            <person name="Davies K.M."/>
            <person name="Grierson E.P."/>
            <person name="Laing W.A."/>
            <person name="Kirk R."/>
            <person name="Chen X."/>
            <person name="Wood M."/>
            <person name="Montefiori M."/>
            <person name="Brummell D.A."/>
            <person name="Schwinn K.E."/>
            <person name="Catanach A."/>
            <person name="Fullerton C."/>
            <person name="Li D."/>
            <person name="Meiyalaghan S."/>
            <person name="Nieuwenhuizen N."/>
            <person name="Read N."/>
            <person name="Prakash R."/>
            <person name="Hunter D."/>
            <person name="Zhang H."/>
            <person name="McKenzie M."/>
            <person name="Knabel M."/>
            <person name="Harris A."/>
            <person name="Allan A.C."/>
            <person name="Gleave A."/>
            <person name="Chen A."/>
            <person name="Janssen B.J."/>
            <person name="Plunkett B."/>
            <person name="Ampomah-Dwamena C."/>
            <person name="Voogd C."/>
            <person name="Leif D."/>
            <person name="Lafferty D."/>
            <person name="Souleyre E.J.F."/>
            <person name="Varkonyi-Gasic E."/>
            <person name="Gambi F."/>
            <person name="Hanley J."/>
            <person name="Yao J.L."/>
            <person name="Cheung J."/>
            <person name="David K.M."/>
            <person name="Warren B."/>
            <person name="Marsh K."/>
            <person name="Snowden K.C."/>
            <person name="Lin-Wang K."/>
            <person name="Brian L."/>
            <person name="Martinez-Sanchez M."/>
            <person name="Wang M."/>
            <person name="Ileperuma N."/>
            <person name="Macnee N."/>
            <person name="Campin R."/>
            <person name="McAtee P."/>
            <person name="Drummond R.S.M."/>
            <person name="Espley R.V."/>
            <person name="Ireland H.S."/>
            <person name="Wu R."/>
            <person name="Atkinson R.G."/>
            <person name="Karunairetnam S."/>
            <person name="Bulley S."/>
            <person name="Chunkath S."/>
            <person name="Hanley Z."/>
            <person name="Storey R."/>
            <person name="Thrimawithana A.H."/>
            <person name="Thomson S."/>
            <person name="David C."/>
            <person name="Testolin R."/>
            <person name="Huang H."/>
            <person name="Hellens R.P."/>
            <person name="Schaffer R.J."/>
        </authorList>
    </citation>
    <scope>NUCLEOTIDE SEQUENCE [LARGE SCALE GENOMIC DNA]</scope>
    <source>
        <strain evidence="8">cv. Red5</strain>
    </source>
</reference>
<comment type="similarity">
    <text evidence="1 5">Belongs to the UDP-glycosyltransferase family.</text>
</comment>
<dbReference type="STRING" id="1590841.A0A2R6RX19"/>
<dbReference type="SUPFAM" id="SSF53756">
    <property type="entry name" value="UDP-Glycosyltransferase/glycogen phosphorylase"/>
    <property type="match status" value="1"/>
</dbReference>
<dbReference type="OrthoDB" id="5835829at2759"/>
<keyword evidence="3 5" id="KW-0808">Transferase</keyword>
<dbReference type="AlphaFoldDB" id="A0A2R6RX19"/>
<evidence type="ECO:0000313" key="7">
    <source>
        <dbReference type="EMBL" id="PSS34574.1"/>
    </source>
</evidence>
<dbReference type="FunCoup" id="A0A2R6RX19">
    <property type="interactions" value="68"/>
</dbReference>
<evidence type="ECO:0000256" key="6">
    <source>
        <dbReference type="RuleBase" id="RU362057"/>
    </source>
</evidence>
<reference evidence="7 8" key="1">
    <citation type="submission" date="2017-07" db="EMBL/GenBank/DDBJ databases">
        <title>An improved, manually edited Actinidia chinensis var. chinensis (kiwifruit) genome highlights the challenges associated with draft genomes and gene prediction in plants.</title>
        <authorList>
            <person name="Pilkington S."/>
            <person name="Crowhurst R."/>
            <person name="Hilario E."/>
            <person name="Nardozza S."/>
            <person name="Fraser L."/>
            <person name="Peng Y."/>
            <person name="Gunaseelan K."/>
            <person name="Simpson R."/>
            <person name="Tahir J."/>
            <person name="Deroles S."/>
            <person name="Templeton K."/>
            <person name="Luo Z."/>
            <person name="Davy M."/>
            <person name="Cheng C."/>
            <person name="Mcneilage M."/>
            <person name="Scaglione D."/>
            <person name="Liu Y."/>
            <person name="Zhang Q."/>
            <person name="Datson P."/>
            <person name="De Silva N."/>
            <person name="Gardiner S."/>
            <person name="Bassett H."/>
            <person name="Chagne D."/>
            <person name="Mccallum J."/>
            <person name="Dzierzon H."/>
            <person name="Deng C."/>
            <person name="Wang Y.-Y."/>
            <person name="Barron N."/>
            <person name="Manako K."/>
            <person name="Bowen J."/>
            <person name="Foster T."/>
            <person name="Erridge Z."/>
            <person name="Tiffin H."/>
            <person name="Waite C."/>
            <person name="Davies K."/>
            <person name="Grierson E."/>
            <person name="Laing W."/>
            <person name="Kirk R."/>
            <person name="Chen X."/>
            <person name="Wood M."/>
            <person name="Montefiori M."/>
            <person name="Brummell D."/>
            <person name="Schwinn K."/>
            <person name="Catanach A."/>
            <person name="Fullerton C."/>
            <person name="Li D."/>
            <person name="Meiyalaghan S."/>
            <person name="Nieuwenhuizen N."/>
            <person name="Read N."/>
            <person name="Prakash R."/>
            <person name="Hunter D."/>
            <person name="Zhang H."/>
            <person name="Mckenzie M."/>
            <person name="Knabel M."/>
            <person name="Harris A."/>
            <person name="Allan A."/>
            <person name="Chen A."/>
            <person name="Janssen B."/>
            <person name="Plunkett B."/>
            <person name="Dwamena C."/>
            <person name="Voogd C."/>
            <person name="Leif D."/>
            <person name="Lafferty D."/>
            <person name="Souleyre E."/>
            <person name="Varkonyi-Gasic E."/>
            <person name="Gambi F."/>
            <person name="Hanley J."/>
            <person name="Yao J.-L."/>
            <person name="Cheung J."/>
            <person name="David K."/>
            <person name="Warren B."/>
            <person name="Marsh K."/>
            <person name="Snowden K."/>
            <person name="Lin-Wang K."/>
            <person name="Brian L."/>
            <person name="Martinez-Sanchez M."/>
            <person name="Wang M."/>
            <person name="Ileperuma N."/>
            <person name="Macnee N."/>
            <person name="Campin R."/>
            <person name="Mcatee P."/>
            <person name="Drummond R."/>
            <person name="Espley R."/>
            <person name="Ireland H."/>
            <person name="Wu R."/>
            <person name="Atkinson R."/>
            <person name="Karunairetnam S."/>
            <person name="Bulley S."/>
            <person name="Chunkath S."/>
            <person name="Hanley Z."/>
            <person name="Storey R."/>
            <person name="Thrimawithana A."/>
            <person name="Thomson S."/>
            <person name="David C."/>
            <person name="Testolin R."/>
        </authorList>
    </citation>
    <scope>NUCLEOTIDE SEQUENCE [LARGE SCALE GENOMIC DNA]</scope>
    <source>
        <strain evidence="8">cv. Red5</strain>
        <tissue evidence="7">Young leaf</tissue>
    </source>
</reference>
<accession>A0A2R6RX19</accession>
<dbReference type="PROSITE" id="PS00375">
    <property type="entry name" value="UDPGT"/>
    <property type="match status" value="1"/>
</dbReference>
<evidence type="ECO:0000256" key="3">
    <source>
        <dbReference type="ARBA" id="ARBA00022679"/>
    </source>
</evidence>
<dbReference type="Pfam" id="PF00201">
    <property type="entry name" value="UDPGT"/>
    <property type="match status" value="1"/>
</dbReference>
<dbReference type="Proteomes" id="UP000241394">
    <property type="component" value="Chromosome LG2"/>
</dbReference>
<evidence type="ECO:0000313" key="8">
    <source>
        <dbReference type="Proteomes" id="UP000241394"/>
    </source>
</evidence>
<dbReference type="EC" id="2.4.1.-" evidence="6"/>
<dbReference type="OMA" id="LWIVREK"/>
<dbReference type="GO" id="GO:0080043">
    <property type="term" value="F:quercetin 3-O-glucosyltransferase activity"/>
    <property type="evidence" value="ECO:0007669"/>
    <property type="project" value="TreeGrafter"/>
</dbReference>
<proteinExistence type="inferred from homology"/>
<dbReference type="Gramene" id="PSS34574">
    <property type="protein sequence ID" value="PSS34574"/>
    <property type="gene ID" value="CEY00_Acc01677"/>
</dbReference>
<dbReference type="PANTHER" id="PTHR11926:SF870">
    <property type="entry name" value="UDP-GLYCOSYLTRANSFERASE 75B1"/>
    <property type="match status" value="1"/>
</dbReference>
<keyword evidence="4" id="KW-0284">Flavonoid biosynthesis</keyword>
<keyword evidence="8" id="KW-1185">Reference proteome</keyword>
<name>A0A2R6RX19_ACTCC</name>
<keyword evidence="2 5" id="KW-0328">Glycosyltransferase</keyword>
<dbReference type="InParanoid" id="A0A2R6RX19"/>
<dbReference type="PANTHER" id="PTHR11926">
    <property type="entry name" value="GLUCOSYL/GLUCURONOSYL TRANSFERASES"/>
    <property type="match status" value="1"/>
</dbReference>
<protein>
    <recommendedName>
        <fullName evidence="6">Glycosyltransferase</fullName>
        <ecNumber evidence="6">2.4.1.-</ecNumber>
    </recommendedName>
</protein>
<evidence type="ECO:0000256" key="2">
    <source>
        <dbReference type="ARBA" id="ARBA00022676"/>
    </source>
</evidence>
<gene>
    <name evidence="7" type="ORF">CEY00_Acc01677</name>
</gene>
<comment type="caution">
    <text evidence="7">The sequence shown here is derived from an EMBL/GenBank/DDBJ whole genome shotgun (WGS) entry which is preliminary data.</text>
</comment>
<dbReference type="CDD" id="cd03784">
    <property type="entry name" value="GT1_Gtf-like"/>
    <property type="match status" value="1"/>
</dbReference>
<organism evidence="7 8">
    <name type="scientific">Actinidia chinensis var. chinensis</name>
    <name type="common">Chinese soft-hair kiwi</name>
    <dbReference type="NCBI Taxonomy" id="1590841"/>
    <lineage>
        <taxon>Eukaryota</taxon>
        <taxon>Viridiplantae</taxon>
        <taxon>Streptophyta</taxon>
        <taxon>Embryophyta</taxon>
        <taxon>Tracheophyta</taxon>
        <taxon>Spermatophyta</taxon>
        <taxon>Magnoliopsida</taxon>
        <taxon>eudicotyledons</taxon>
        <taxon>Gunneridae</taxon>
        <taxon>Pentapetalae</taxon>
        <taxon>asterids</taxon>
        <taxon>Ericales</taxon>
        <taxon>Actinidiaceae</taxon>
        <taxon>Actinidia</taxon>
    </lineage>
</organism>